<gene>
    <name evidence="7 8" type="primary">psbM</name>
    <name evidence="8" type="ORF">PLC-421</name>
</gene>
<dbReference type="HAMAP" id="MF_00438">
    <property type="entry name" value="PSII_PsbM"/>
    <property type="match status" value="1"/>
</dbReference>
<comment type="function">
    <text evidence="7">One of the components of the core complex of photosystem II (PSII). PSII is a light-driven water:plastoquinone oxidoreductase that uses light energy to abstract electrons from H(2)O, generating O(2) and a proton gradient subsequently used for ATP formation. It consists of a core antenna complex that captures photons, and an electron transfer chain that converts photonic excitation into a charge separation. This subunit is found at the monomer-monomer interface.</text>
</comment>
<keyword evidence="5 7" id="KW-0472">Membrane</keyword>
<evidence type="ECO:0000256" key="2">
    <source>
        <dbReference type="ARBA" id="ARBA00022531"/>
    </source>
</evidence>
<dbReference type="EMBL" id="FJ899567">
    <property type="protein sequence ID" value="ACP51517.1"/>
    <property type="molecule type" value="Genomic_DNA"/>
</dbReference>
<evidence type="ECO:0000313" key="8">
    <source>
        <dbReference type="EMBL" id="ACP51517.1"/>
    </source>
</evidence>
<comment type="similarity">
    <text evidence="7">Belongs to the PsbM family.</text>
</comment>
<keyword evidence="4 7" id="KW-1133">Transmembrane helix</keyword>
<keyword evidence="1 7" id="KW-0674">Reaction center</keyword>
<evidence type="ECO:0000256" key="7">
    <source>
        <dbReference type="HAMAP-Rule" id="MF_00438"/>
    </source>
</evidence>
<dbReference type="AlphaFoldDB" id="C3VZP0"/>
<keyword evidence="8" id="KW-0934">Plastid</keyword>
<sequence>MEVNNLGFIAVLMGLTIPTTFLLIPYVKTASASSGSN</sequence>
<proteinExistence type="inferred from homology"/>
<evidence type="ECO:0000256" key="1">
    <source>
        <dbReference type="ARBA" id="ARBA00022469"/>
    </source>
</evidence>
<organism evidence="8">
    <name type="scientific">Pinus aristata</name>
    <dbReference type="NCBI Taxonomy" id="71623"/>
    <lineage>
        <taxon>Eukaryota</taxon>
        <taxon>Viridiplantae</taxon>
        <taxon>Streptophyta</taxon>
        <taxon>Embryophyta</taxon>
        <taxon>Tracheophyta</taxon>
        <taxon>Spermatophyta</taxon>
        <taxon>Pinopsida</taxon>
        <taxon>Pinidae</taxon>
        <taxon>Conifers I</taxon>
        <taxon>Pinales</taxon>
        <taxon>Pinaceae</taxon>
        <taxon>Pinus</taxon>
        <taxon>Pinus subgen. Strobus</taxon>
    </lineage>
</organism>
<dbReference type="RefSeq" id="YP_009535584.1">
    <property type="nucleotide sequence ID" value="NC_039809.1"/>
</dbReference>
<geneLocation type="chloroplast" evidence="8"/>
<keyword evidence="6 7" id="KW-0604">Photosystem II</keyword>
<dbReference type="InterPro" id="IPR007826">
    <property type="entry name" value="PSII_PsbM"/>
</dbReference>
<evidence type="ECO:0000256" key="4">
    <source>
        <dbReference type="ARBA" id="ARBA00022989"/>
    </source>
</evidence>
<evidence type="ECO:0000256" key="6">
    <source>
        <dbReference type="ARBA" id="ARBA00023276"/>
    </source>
</evidence>
<dbReference type="Pfam" id="PF05151">
    <property type="entry name" value="PsbM"/>
    <property type="match status" value="1"/>
</dbReference>
<evidence type="ECO:0000256" key="3">
    <source>
        <dbReference type="ARBA" id="ARBA00022692"/>
    </source>
</evidence>
<dbReference type="NCBIfam" id="TIGR03038">
    <property type="entry name" value="PS_II_psbM"/>
    <property type="match status" value="1"/>
</dbReference>
<protein>
    <recommendedName>
        <fullName evidence="7">Photosystem II reaction center protein M</fullName>
        <shortName evidence="7">PSII-M</shortName>
    </recommendedName>
</protein>
<feature type="transmembrane region" description="Helical" evidence="7">
    <location>
        <begin position="6"/>
        <end position="27"/>
    </location>
</feature>
<comment type="subcellular location">
    <subcellularLocation>
        <location evidence="7">Plastid</location>
        <location evidence="7">Chloroplast thylakoid membrane</location>
        <topology evidence="7">Single-pass membrane protein</topology>
    </subcellularLocation>
</comment>
<keyword evidence="8" id="KW-0150">Chloroplast</keyword>
<evidence type="ECO:0000256" key="5">
    <source>
        <dbReference type="ARBA" id="ARBA00023136"/>
    </source>
</evidence>
<keyword evidence="2 7" id="KW-0602">Photosynthesis</keyword>
<dbReference type="GeneID" id="38327872"/>
<keyword evidence="3 7" id="KW-0812">Transmembrane</keyword>
<dbReference type="GO" id="GO:0019684">
    <property type="term" value="P:photosynthesis, light reaction"/>
    <property type="evidence" value="ECO:0007669"/>
    <property type="project" value="InterPro"/>
</dbReference>
<dbReference type="InterPro" id="IPR037269">
    <property type="entry name" value="PSII_PsbM_sf"/>
</dbReference>
<accession>C3VZP0</accession>
<dbReference type="SUPFAM" id="SSF161033">
    <property type="entry name" value="Photosystem II reaction center protein M, PsbM"/>
    <property type="match status" value="1"/>
</dbReference>
<dbReference type="GO" id="GO:0009535">
    <property type="term" value="C:chloroplast thylakoid membrane"/>
    <property type="evidence" value="ECO:0007669"/>
    <property type="project" value="UniProtKB-SubCell"/>
</dbReference>
<comment type="subunit">
    <text evidence="7">PSII is composed of 1 copy each of membrane proteins PsbA, PsbB, PsbC, PsbD, PsbE, PsbF, PsbH, PsbI, PsbJ, PsbK, PsbL, PsbM, PsbT, PsbX, PsbY, PsbZ, Psb30/Ycf12, at least 3 peripheral proteins of the oxygen-evolving complex and a large number of cofactors. It forms dimeric complexes.</text>
</comment>
<name>C3VZP0_9CONI</name>
<reference evidence="8" key="2">
    <citation type="submission" date="2011-02" db="EMBL/GenBank/DDBJ databases">
        <authorList>
            <person name="Parks M.B."/>
            <person name="Liston A."/>
            <person name="Cronn R.C."/>
        </authorList>
    </citation>
    <scope>NUCLEOTIDE SEQUENCE</scope>
    <source>
        <strain evidence="8">ARIS02</strain>
    </source>
</reference>
<keyword evidence="7" id="KW-0793">Thylakoid</keyword>
<reference evidence="8" key="1">
    <citation type="journal article" date="2009" name="BMC Biol.">
        <title>Increasing phylogenetic resolution at low taxonomic levels using massively parallel sequencing of chloroplast genomes.</title>
        <authorList>
            <person name="Parks M."/>
            <person name="Cronn R."/>
            <person name="Liston A."/>
        </authorList>
    </citation>
    <scope>NUCLEOTIDE SEQUENCE</scope>
    <source>
        <strain evidence="8">ARIS02</strain>
    </source>
</reference>
<dbReference type="GO" id="GO:0009523">
    <property type="term" value="C:photosystem II"/>
    <property type="evidence" value="ECO:0007669"/>
    <property type="project" value="UniProtKB-KW"/>
</dbReference>